<evidence type="ECO:0000313" key="2">
    <source>
        <dbReference type="EMBL" id="KAK9016663.1"/>
    </source>
</evidence>
<evidence type="ECO:0000256" key="1">
    <source>
        <dbReference type="SAM" id="Coils"/>
    </source>
</evidence>
<comment type="caution">
    <text evidence="2">The sequence shown here is derived from an EMBL/GenBank/DDBJ whole genome shotgun (WGS) entry which is preliminary data.</text>
</comment>
<organism evidence="2 3">
    <name type="scientific">Hibiscus sabdariffa</name>
    <name type="common">roselle</name>
    <dbReference type="NCBI Taxonomy" id="183260"/>
    <lineage>
        <taxon>Eukaryota</taxon>
        <taxon>Viridiplantae</taxon>
        <taxon>Streptophyta</taxon>
        <taxon>Embryophyta</taxon>
        <taxon>Tracheophyta</taxon>
        <taxon>Spermatophyta</taxon>
        <taxon>Magnoliopsida</taxon>
        <taxon>eudicotyledons</taxon>
        <taxon>Gunneridae</taxon>
        <taxon>Pentapetalae</taxon>
        <taxon>rosids</taxon>
        <taxon>malvids</taxon>
        <taxon>Malvales</taxon>
        <taxon>Malvaceae</taxon>
        <taxon>Malvoideae</taxon>
        <taxon>Hibiscus</taxon>
    </lineage>
</organism>
<dbReference type="Proteomes" id="UP001396334">
    <property type="component" value="Unassembled WGS sequence"/>
</dbReference>
<accession>A0ABR2RUS9</accession>
<sequence length="95" mass="10951">MRSFVQANELCEEILRALNKATGKCSQQCETSPNYLSSELFILKEENKASREKLQVVNKELKNMREEMVLLRKALAYDGSYLIHPNFNSFEGEGF</sequence>
<proteinExistence type="predicted"/>
<reference evidence="2 3" key="1">
    <citation type="journal article" date="2024" name="G3 (Bethesda)">
        <title>Genome assembly of Hibiscus sabdariffa L. provides insights into metabolisms of medicinal natural products.</title>
        <authorList>
            <person name="Kim T."/>
        </authorList>
    </citation>
    <scope>NUCLEOTIDE SEQUENCE [LARGE SCALE GENOMIC DNA]</scope>
    <source>
        <strain evidence="2">TK-2024</strain>
        <tissue evidence="2">Old leaves</tissue>
    </source>
</reference>
<protein>
    <submittedName>
        <fullName evidence="2">Uncharacterized protein</fullName>
    </submittedName>
</protein>
<evidence type="ECO:0000313" key="3">
    <source>
        <dbReference type="Proteomes" id="UP001396334"/>
    </source>
</evidence>
<name>A0ABR2RUS9_9ROSI</name>
<keyword evidence="1" id="KW-0175">Coiled coil</keyword>
<gene>
    <name evidence="2" type="ORF">V6N11_079158</name>
</gene>
<dbReference type="EMBL" id="JBBPBN010000020">
    <property type="protein sequence ID" value="KAK9016663.1"/>
    <property type="molecule type" value="Genomic_DNA"/>
</dbReference>
<feature type="coiled-coil region" evidence="1">
    <location>
        <begin position="47"/>
        <end position="74"/>
    </location>
</feature>
<keyword evidence="3" id="KW-1185">Reference proteome</keyword>